<gene>
    <name evidence="2" type="ORF">ACM46_03615</name>
</gene>
<dbReference type="STRING" id="558151.ACM46_03615"/>
<keyword evidence="1" id="KW-0472">Membrane</keyword>
<dbReference type="PATRIC" id="fig|558151.6.peg.759"/>
<organism evidence="2 3">
    <name type="scientific">Chryseobacterium angstadtii</name>
    <dbReference type="NCBI Taxonomy" id="558151"/>
    <lineage>
        <taxon>Bacteria</taxon>
        <taxon>Pseudomonadati</taxon>
        <taxon>Bacteroidota</taxon>
        <taxon>Flavobacteriia</taxon>
        <taxon>Flavobacteriales</taxon>
        <taxon>Weeksellaceae</taxon>
        <taxon>Chryseobacterium group</taxon>
        <taxon>Chryseobacterium</taxon>
    </lineage>
</organism>
<keyword evidence="3" id="KW-1185">Reference proteome</keyword>
<protein>
    <submittedName>
        <fullName evidence="2">Uncharacterized protein</fullName>
    </submittedName>
</protein>
<keyword evidence="1" id="KW-0812">Transmembrane</keyword>
<name>A0A0J7LCI3_9FLAO</name>
<dbReference type="Proteomes" id="UP000036261">
    <property type="component" value="Unassembled WGS sequence"/>
</dbReference>
<dbReference type="OrthoDB" id="1254926at2"/>
<feature type="transmembrane region" description="Helical" evidence="1">
    <location>
        <begin position="20"/>
        <end position="36"/>
    </location>
</feature>
<sequence length="141" mass="17142">MKLIENFEPIKITPDLVKSSLYILFLITVLSYFIFFDKNLKIEYKEICPCNTEYTLSQYDEREKIWEGKKYAADPALKTFKLKNRMGFTIDKLENIDFYRLNDTLFRPSQKKESDFFSKRFYWDCKNKEVWISTHHKLSFK</sequence>
<keyword evidence="1" id="KW-1133">Transmembrane helix</keyword>
<accession>A0A0J7LCI3</accession>
<proteinExistence type="predicted"/>
<dbReference type="AlphaFoldDB" id="A0A0J7LCI3"/>
<evidence type="ECO:0000256" key="1">
    <source>
        <dbReference type="SAM" id="Phobius"/>
    </source>
</evidence>
<evidence type="ECO:0000313" key="2">
    <source>
        <dbReference type="EMBL" id="KMQ66620.1"/>
    </source>
</evidence>
<reference evidence="2 3" key="1">
    <citation type="journal article" date="2013" name="Int. J. Syst. Evol. Microbiol.">
        <title>Chryseobacterium angstadtii sp. nov., isolated from a newt tank.</title>
        <authorList>
            <person name="Kirk K.E."/>
            <person name="Hoffman J.A."/>
            <person name="Smith K.A."/>
            <person name="Strahan B.L."/>
            <person name="Failor K.C."/>
            <person name="Krebs J.E."/>
            <person name="Gale A.N."/>
            <person name="Do T.D."/>
            <person name="Sontag T.C."/>
            <person name="Batties A.M."/>
            <person name="Mistiszyn K."/>
            <person name="Newman J.D."/>
        </authorList>
    </citation>
    <scope>NUCLEOTIDE SEQUENCE [LARGE SCALE GENOMIC DNA]</scope>
    <source>
        <strain evidence="2 3">KM</strain>
    </source>
</reference>
<dbReference type="EMBL" id="LFND01000001">
    <property type="protein sequence ID" value="KMQ66620.1"/>
    <property type="molecule type" value="Genomic_DNA"/>
</dbReference>
<evidence type="ECO:0000313" key="3">
    <source>
        <dbReference type="Proteomes" id="UP000036261"/>
    </source>
</evidence>
<dbReference type="RefSeq" id="WP_048505225.1">
    <property type="nucleotide sequence ID" value="NZ_LFND01000001.1"/>
</dbReference>
<comment type="caution">
    <text evidence="2">The sequence shown here is derived from an EMBL/GenBank/DDBJ whole genome shotgun (WGS) entry which is preliminary data.</text>
</comment>